<reference evidence="2" key="1">
    <citation type="journal article" date="2015" name="Nature">
        <title>Complex archaea that bridge the gap between prokaryotes and eukaryotes.</title>
        <authorList>
            <person name="Spang A."/>
            <person name="Saw J.H."/>
            <person name="Jorgensen S.L."/>
            <person name="Zaremba-Niedzwiedzka K."/>
            <person name="Martijn J."/>
            <person name="Lind A.E."/>
            <person name="van Eijk R."/>
            <person name="Schleper C."/>
            <person name="Guy L."/>
            <person name="Ettema T.J."/>
        </authorList>
    </citation>
    <scope>NUCLEOTIDE SEQUENCE</scope>
</reference>
<organism evidence="2">
    <name type="scientific">marine sediment metagenome</name>
    <dbReference type="NCBI Taxonomy" id="412755"/>
    <lineage>
        <taxon>unclassified sequences</taxon>
        <taxon>metagenomes</taxon>
        <taxon>ecological metagenomes</taxon>
    </lineage>
</organism>
<comment type="caution">
    <text evidence="2">The sequence shown here is derived from an EMBL/GenBank/DDBJ whole genome shotgun (WGS) entry which is preliminary data.</text>
</comment>
<sequence length="83" mass="10450">MIDEHSREDELIVQIIGLKGKIEKLQEEKKKIIEEFQIQIKYWRKMIHFYRDKGYPDEWKDNITKIRDDMNKELKKWEERKKK</sequence>
<dbReference type="EMBL" id="LAZR01018592">
    <property type="protein sequence ID" value="KKL95806.1"/>
    <property type="molecule type" value="Genomic_DNA"/>
</dbReference>
<name>A0A0F9GYQ5_9ZZZZ</name>
<dbReference type="AlphaFoldDB" id="A0A0F9GYQ5"/>
<protein>
    <submittedName>
        <fullName evidence="2">Uncharacterized protein</fullName>
    </submittedName>
</protein>
<gene>
    <name evidence="2" type="ORF">LCGC14_1850960</name>
</gene>
<keyword evidence="1" id="KW-0175">Coiled coil</keyword>
<evidence type="ECO:0000313" key="2">
    <source>
        <dbReference type="EMBL" id="KKL95806.1"/>
    </source>
</evidence>
<proteinExistence type="predicted"/>
<feature type="coiled-coil region" evidence="1">
    <location>
        <begin position="8"/>
        <end position="35"/>
    </location>
</feature>
<accession>A0A0F9GYQ5</accession>
<evidence type="ECO:0000256" key="1">
    <source>
        <dbReference type="SAM" id="Coils"/>
    </source>
</evidence>